<feature type="domain" description="UPAR/Ly6" evidence="5">
    <location>
        <begin position="113"/>
        <end position="197"/>
    </location>
</feature>
<dbReference type="PANTHER" id="PTHR20914:SF9">
    <property type="entry name" value="COILED, ISOFORM A"/>
    <property type="match status" value="1"/>
</dbReference>
<feature type="domain" description="UPAR/Ly6" evidence="5">
    <location>
        <begin position="20"/>
        <end position="108"/>
    </location>
</feature>
<sequence>MVIEVIFVAMCLLVSQAKGLQCITCTNVGGSCSGDSQQCPAGADSCASATAATVAGGSTAEVNVKSCAPSAQCINGSLNLGSVRVTQSTLCCNTDNCNTGSPPAPVVGTVNGRQCFTCESADCSSRIQCAGDEDRCLSATVSAAGQSSTVKGCATQSMCSGGASQSLGSLSAEVTCCEGNLCNGNGIASSASPATQSVGVASSASPATQSVGVASSACSATHSVLFLLWPLGSVLLFH</sequence>
<keyword evidence="3 4" id="KW-0732">Signal</keyword>
<feature type="chain" id="PRO_5035445658" evidence="4">
    <location>
        <begin position="20"/>
        <end position="238"/>
    </location>
</feature>
<organism evidence="6 7">
    <name type="scientific">Clupea harengus</name>
    <name type="common">Atlantic herring</name>
    <dbReference type="NCBI Taxonomy" id="7950"/>
    <lineage>
        <taxon>Eukaryota</taxon>
        <taxon>Metazoa</taxon>
        <taxon>Chordata</taxon>
        <taxon>Craniata</taxon>
        <taxon>Vertebrata</taxon>
        <taxon>Euteleostomi</taxon>
        <taxon>Actinopterygii</taxon>
        <taxon>Neopterygii</taxon>
        <taxon>Teleostei</taxon>
        <taxon>Clupei</taxon>
        <taxon>Clupeiformes</taxon>
        <taxon>Clupeoidei</taxon>
        <taxon>Clupeidae</taxon>
        <taxon>Clupea</taxon>
    </lineage>
</organism>
<dbReference type="Pfam" id="PF00021">
    <property type="entry name" value="UPAR_LY6"/>
    <property type="match status" value="2"/>
</dbReference>
<keyword evidence="7" id="KW-0593">Phospholipase A2 inhibitor</keyword>
<evidence type="ECO:0000256" key="3">
    <source>
        <dbReference type="ARBA" id="ARBA00022729"/>
    </source>
</evidence>
<dbReference type="InterPro" id="IPR050918">
    <property type="entry name" value="CNF-like_PLA2_Inhibitor"/>
</dbReference>
<evidence type="ECO:0000313" key="6">
    <source>
        <dbReference type="Proteomes" id="UP000515152"/>
    </source>
</evidence>
<dbReference type="AlphaFoldDB" id="A0A8M1KRD8"/>
<dbReference type="GO" id="GO:0019834">
    <property type="term" value="F:phospholipase A2 inhibitor activity"/>
    <property type="evidence" value="ECO:0007669"/>
    <property type="project" value="UniProtKB-KW"/>
</dbReference>
<proteinExistence type="predicted"/>
<dbReference type="GeneID" id="116222382"/>
<dbReference type="InterPro" id="IPR018363">
    <property type="entry name" value="CD59_antigen_CS"/>
</dbReference>
<feature type="signal peptide" evidence="4">
    <location>
        <begin position="1"/>
        <end position="19"/>
    </location>
</feature>
<protein>
    <submittedName>
        <fullName evidence="7">Phospholipase A2 inhibitor and Ly6/PLAUR domain-containing protein-like isoform X1</fullName>
    </submittedName>
</protein>
<dbReference type="PANTHER" id="PTHR20914">
    <property type="entry name" value="LY6/PLAUR DOMAIN-CONTAINING PROTEIN 8"/>
    <property type="match status" value="1"/>
</dbReference>
<dbReference type="GO" id="GO:0005576">
    <property type="term" value="C:extracellular region"/>
    <property type="evidence" value="ECO:0007669"/>
    <property type="project" value="UniProtKB-SubCell"/>
</dbReference>
<dbReference type="Proteomes" id="UP000515152">
    <property type="component" value="Chromosome 11"/>
</dbReference>
<evidence type="ECO:0000313" key="7">
    <source>
        <dbReference type="RefSeq" id="XP_042564968.1"/>
    </source>
</evidence>
<gene>
    <name evidence="7" type="primary">LOC116222382</name>
</gene>
<keyword evidence="6" id="KW-1185">Reference proteome</keyword>
<evidence type="ECO:0000256" key="1">
    <source>
        <dbReference type="ARBA" id="ARBA00004613"/>
    </source>
</evidence>
<dbReference type="OrthoDB" id="5945173at2759"/>
<accession>A0A8M1KRD8</accession>
<evidence type="ECO:0000256" key="4">
    <source>
        <dbReference type="SAM" id="SignalP"/>
    </source>
</evidence>
<name>A0A8M1KRD8_CLUHA</name>
<evidence type="ECO:0000259" key="5">
    <source>
        <dbReference type="SMART" id="SM00134"/>
    </source>
</evidence>
<keyword evidence="2" id="KW-0964">Secreted</keyword>
<dbReference type="InterPro" id="IPR016054">
    <property type="entry name" value="LY6_UPA_recep-like"/>
</dbReference>
<evidence type="ECO:0000256" key="2">
    <source>
        <dbReference type="ARBA" id="ARBA00022525"/>
    </source>
</evidence>
<dbReference type="RefSeq" id="XP_042564968.1">
    <property type="nucleotide sequence ID" value="XM_042709034.1"/>
</dbReference>
<reference evidence="7" key="1">
    <citation type="submission" date="2025-08" db="UniProtKB">
        <authorList>
            <consortium name="RefSeq"/>
        </authorList>
    </citation>
    <scope>IDENTIFICATION</scope>
</reference>
<comment type="subcellular location">
    <subcellularLocation>
        <location evidence="1">Secreted</location>
    </subcellularLocation>
</comment>
<dbReference type="SMART" id="SM00134">
    <property type="entry name" value="LU"/>
    <property type="match status" value="2"/>
</dbReference>
<dbReference type="PROSITE" id="PS00983">
    <property type="entry name" value="LY6_UPAR"/>
    <property type="match status" value="1"/>
</dbReference>